<dbReference type="Gene3D" id="2.40.10.10">
    <property type="entry name" value="Trypsin-like serine proteases"/>
    <property type="match status" value="2"/>
</dbReference>
<evidence type="ECO:0000313" key="3">
    <source>
        <dbReference type="EMBL" id="GEB97531.1"/>
    </source>
</evidence>
<dbReference type="SUPFAM" id="SSF50494">
    <property type="entry name" value="Trypsin-like serine proteases"/>
    <property type="match status" value="1"/>
</dbReference>
<dbReference type="CDD" id="cd21112">
    <property type="entry name" value="alphaLP-like"/>
    <property type="match status" value="1"/>
</dbReference>
<dbReference type="STRING" id="28028.CFLV_03700"/>
<keyword evidence="1" id="KW-0732">Signal</keyword>
<reference evidence="2 4" key="1">
    <citation type="submission" date="2014-08" db="EMBL/GenBank/DDBJ databases">
        <title>Complete genome sequence of Corynebacterium flavescens OJ8(T)(=DSM 20296(T)), isolated from cheese.</title>
        <authorList>
            <person name="Ruckert C."/>
            <person name="Albersmeier A."/>
            <person name="Winkler A."/>
            <person name="Kalinowski J."/>
        </authorList>
    </citation>
    <scope>NUCLEOTIDE SEQUENCE [LARGE SCALE GENOMIC DNA]</scope>
    <source>
        <strain evidence="2 4">OJ8</strain>
    </source>
</reference>
<dbReference type="OrthoDB" id="4536940at2"/>
<accession>A0A1L7CKQ8</accession>
<evidence type="ECO:0000256" key="1">
    <source>
        <dbReference type="SAM" id="SignalP"/>
    </source>
</evidence>
<sequence>MFPIPYLKTTLVASAFAGAFFLGSPLAGAAEAPAGYFEQARTELESAGVAVPAVDPAVTKAIDSGLGSLLNTEQARAVQEKYAQPATNPNPLGLVEEATQPEFRPQGTDPNYSWKNDAFSKVAAGKPGADFVLHRVPGSYFDAPRIPEESNTAMTQGQSLYGPGTPLYVNDNTMCTLAVAGEDGEGRKVGITAGHCGNIGDDVASADSWHVGPTGTIAAKNEYLDYSVVEFGSQAKVSRSYNGLEVNSFGGQVNPGEVACKNGVATGTTCGVTYAENSEIQINQVCAMGGDSGAPLYSNGRVVGFITGGIINNFDCRTPWQGAIHSPTTATRADAVLADLNARGGVGAGFRLPED</sequence>
<proteinExistence type="predicted"/>
<dbReference type="EMBL" id="BJNB01000012">
    <property type="protein sequence ID" value="GEB97531.1"/>
    <property type="molecule type" value="Genomic_DNA"/>
</dbReference>
<dbReference type="GeneID" id="82879825"/>
<gene>
    <name evidence="3" type="ORF">CFL01nite_10260</name>
    <name evidence="2" type="ORF">CFLV_03700</name>
</gene>
<dbReference type="Proteomes" id="UP000315353">
    <property type="component" value="Unassembled WGS sequence"/>
</dbReference>
<evidence type="ECO:0000313" key="5">
    <source>
        <dbReference type="Proteomes" id="UP000315353"/>
    </source>
</evidence>
<feature type="chain" id="PRO_5044060987" evidence="1">
    <location>
        <begin position="30"/>
        <end position="355"/>
    </location>
</feature>
<dbReference type="KEGG" id="cfc:CFLV_03700"/>
<dbReference type="RefSeq" id="WP_075729377.1">
    <property type="nucleotide sequence ID" value="NZ_BJNB01000012.1"/>
</dbReference>
<dbReference type="Proteomes" id="UP000185479">
    <property type="component" value="Chromosome"/>
</dbReference>
<dbReference type="InterPro" id="IPR043504">
    <property type="entry name" value="Peptidase_S1_PA_chymotrypsin"/>
</dbReference>
<reference evidence="3 5" key="2">
    <citation type="submission" date="2019-06" db="EMBL/GenBank/DDBJ databases">
        <title>Whole genome shotgun sequence of Corynebacterium flavescens NBRC 14136.</title>
        <authorList>
            <person name="Hosoyama A."/>
            <person name="Uohara A."/>
            <person name="Ohji S."/>
            <person name="Ichikawa N."/>
        </authorList>
    </citation>
    <scope>NUCLEOTIDE SEQUENCE [LARGE SCALE GENOMIC DNA]</scope>
    <source>
        <strain evidence="3 5">NBRC 14136</strain>
    </source>
</reference>
<evidence type="ECO:0000313" key="4">
    <source>
        <dbReference type="Proteomes" id="UP000185479"/>
    </source>
</evidence>
<organism evidence="2 4">
    <name type="scientific">Corynebacterium flavescens</name>
    <dbReference type="NCBI Taxonomy" id="28028"/>
    <lineage>
        <taxon>Bacteria</taxon>
        <taxon>Bacillati</taxon>
        <taxon>Actinomycetota</taxon>
        <taxon>Actinomycetes</taxon>
        <taxon>Mycobacteriales</taxon>
        <taxon>Corynebacteriaceae</taxon>
        <taxon>Corynebacterium</taxon>
    </lineage>
</organism>
<keyword evidence="4" id="KW-1185">Reference proteome</keyword>
<feature type="signal peptide" evidence="1">
    <location>
        <begin position="1"/>
        <end position="29"/>
    </location>
</feature>
<dbReference type="InterPro" id="IPR009003">
    <property type="entry name" value="Peptidase_S1_PA"/>
</dbReference>
<protein>
    <submittedName>
        <fullName evidence="2">Uncharacterized protein</fullName>
    </submittedName>
</protein>
<evidence type="ECO:0000313" key="2">
    <source>
        <dbReference type="EMBL" id="APT86379.1"/>
    </source>
</evidence>
<name>A0A1L7CKQ8_CORFL</name>
<dbReference type="AlphaFoldDB" id="A0A1L7CKQ8"/>
<dbReference type="EMBL" id="CP009246">
    <property type="protein sequence ID" value="APT86379.1"/>
    <property type="molecule type" value="Genomic_DNA"/>
</dbReference>